<accession>A0AAJ6YP20</accession>
<keyword evidence="5" id="KW-0653">Protein transport</keyword>
<evidence type="ECO:0000256" key="1">
    <source>
        <dbReference type="ARBA" id="ARBA00004259"/>
    </source>
</evidence>
<reference evidence="11" key="1">
    <citation type="submission" date="2025-08" db="UniProtKB">
        <authorList>
            <consortium name="RefSeq"/>
        </authorList>
    </citation>
    <scope>IDENTIFICATION</scope>
</reference>
<dbReference type="Gene3D" id="1.20.58.1380">
    <property type="match status" value="1"/>
</dbReference>
<dbReference type="Proteomes" id="UP000695007">
    <property type="component" value="Unplaced"/>
</dbReference>
<dbReference type="PANTHER" id="PTHR13405">
    <property type="entry name" value="NUCLEAR PORE COMPLEX PROTEIN NUP133"/>
    <property type="match status" value="1"/>
</dbReference>
<dbReference type="GO" id="GO:0000972">
    <property type="term" value="P:transcription-dependent tethering of RNA polymerase II gene DNA at nuclear periphery"/>
    <property type="evidence" value="ECO:0007669"/>
    <property type="project" value="TreeGrafter"/>
</dbReference>
<dbReference type="InterPro" id="IPR037624">
    <property type="entry name" value="Nup133-like"/>
</dbReference>
<dbReference type="InterPro" id="IPR007187">
    <property type="entry name" value="Nucleoporin_Nup133/Nup155_C"/>
</dbReference>
<dbReference type="KEGG" id="csol:105365199"/>
<evidence type="ECO:0000256" key="6">
    <source>
        <dbReference type="ARBA" id="ARBA00023010"/>
    </source>
</evidence>
<dbReference type="InterPro" id="IPR015943">
    <property type="entry name" value="WD40/YVTN_repeat-like_dom_sf"/>
</dbReference>
<evidence type="ECO:0000259" key="8">
    <source>
        <dbReference type="Pfam" id="PF03177"/>
    </source>
</evidence>
<evidence type="ECO:0000256" key="3">
    <source>
        <dbReference type="ARBA" id="ARBA00022448"/>
    </source>
</evidence>
<evidence type="ECO:0000256" key="7">
    <source>
        <dbReference type="ARBA" id="ARBA00023242"/>
    </source>
</evidence>
<protein>
    <submittedName>
        <fullName evidence="11">Nuclear pore complex protein Nup133</fullName>
    </submittedName>
</protein>
<evidence type="ECO:0000313" key="10">
    <source>
        <dbReference type="Proteomes" id="UP000695007"/>
    </source>
</evidence>
<evidence type="ECO:0000256" key="4">
    <source>
        <dbReference type="ARBA" id="ARBA00022816"/>
    </source>
</evidence>
<dbReference type="CTD" id="55746"/>
<dbReference type="Pfam" id="PF08801">
    <property type="entry name" value="Nucleoporin_N"/>
    <property type="match status" value="1"/>
</dbReference>
<evidence type="ECO:0000313" key="11">
    <source>
        <dbReference type="RefSeq" id="XP_011501603.1"/>
    </source>
</evidence>
<feature type="domain" description="Nucleoporin Nup133/Nup155-like C-terminal" evidence="8">
    <location>
        <begin position="586"/>
        <end position="1047"/>
    </location>
</feature>
<sequence>MDRSGIGNLVGKNVNSPRRRLSLVQSLKKFSSGASISGKSNQSVQIICRTASHVVQNFGSSLPVLVTEALTFVERNTFVSVSVSLDGWAWLVCGRRLLVWQCKITVHDPKQKRTFKTQCRELLLPQSDLAHKAECIAVWLPSGQQVPSCMAVSPEGVVRYWASIANEELSIETSAELAGQEVDCLTYIPGHGCILATTTCTVALLQPQYTGGRGSINCRVLRTSQGWLGGIGRRMSSLIFGAMPQSPVLETKLTKVLCTGISEKGSRILILAGNSLQYWSFPLGEQEKMEFDEDIGHIVIQSFQRRLWESSACNPQNMVTWMIDMQQIEEGVVVLMAAHCAEVSAQIHFAVGLIPLTGTHLTNTFKWFVPIKIGPVYHNDDIETTIHSYHFILSGWEIIVYNENNIIVVSNLSEYEQDKIDLTRGGKDSILGGALCSGTPVLFTRNHGLITISPTDFVNQDFNQSYSDMNLSIDYSESNNQIPDHFITLISNDEIKEMFHSSDGVRQFQAAFLLSVRQNKEQCDEILTELFPLQEEPVMDIDAFLDSLVLKVAKYLIDDYPANDPRWANHRDLTFTLNAVLDMQIPHQLERKQKSIDLFISFLKEHNLWTRFCAVTYRGIIMSTSHVLGEFSEKIIAMLTIYNFQQRYTEIIDEVIKSTLQPESFVSEYLTQNDIFYREVSEAHRFLPNLIQIAVDQSQSERPTQQIAQYILQVNSILLGVLHEVIKYRQYNAEKYIPPRCSSVTEYLPWTAASGKYGLRTCLTTMQKLTLQHGVNNTSDSSIKSELYEQLVGLIDLILDGRKCHLESIRGTEKFDILLKQYEGERTSLIQPLVKQEQYENAAMLAEKYCDFASLIQICELTKNKNRLDNYMEQFASQDFAGFLFSWYVKDGRQGQLVERCRRGGATELTEKLLQHPVLSWVQAALSDEYDIAAKTLYSLAMEETELVARKKSMLSLAKLALLASDDTEDKIENSIKKINSELNLIAHQEDVPVNVLEMYGYDVEKLRVLNPSELINLYTCTESHMSNEYDFKKALDLLEYIDQEDEKLSLKLKIWARAARNDKWDTVSINPEQQIQETIFFKLMDLIHLMGNKIEEMLPPVKLILAEQELGDLAASSNFQYLIKLIYEYAYNNY</sequence>
<evidence type="ECO:0000259" key="9">
    <source>
        <dbReference type="Pfam" id="PF08801"/>
    </source>
</evidence>
<proteinExistence type="inferred from homology"/>
<dbReference type="Gene3D" id="2.130.10.10">
    <property type="entry name" value="YVTN repeat-like/Quinoprotein amine dehydrogenase"/>
    <property type="match status" value="1"/>
</dbReference>
<feature type="domain" description="Nucleoporin Nup133/Nup155-like N-terminal" evidence="9">
    <location>
        <begin position="60"/>
        <end position="338"/>
    </location>
</feature>
<comment type="similarity">
    <text evidence="2">Belongs to the nucleoporin Nup133 family.</text>
</comment>
<dbReference type="GO" id="GO:0006606">
    <property type="term" value="P:protein import into nucleus"/>
    <property type="evidence" value="ECO:0007669"/>
    <property type="project" value="TreeGrafter"/>
</dbReference>
<organism evidence="10 11">
    <name type="scientific">Ceratosolen solmsi marchali</name>
    <dbReference type="NCBI Taxonomy" id="326594"/>
    <lineage>
        <taxon>Eukaryota</taxon>
        <taxon>Metazoa</taxon>
        <taxon>Ecdysozoa</taxon>
        <taxon>Arthropoda</taxon>
        <taxon>Hexapoda</taxon>
        <taxon>Insecta</taxon>
        <taxon>Pterygota</taxon>
        <taxon>Neoptera</taxon>
        <taxon>Endopterygota</taxon>
        <taxon>Hymenoptera</taxon>
        <taxon>Apocrita</taxon>
        <taxon>Proctotrupomorpha</taxon>
        <taxon>Chalcidoidea</taxon>
        <taxon>Agaonidae</taxon>
        <taxon>Agaoninae</taxon>
        <taxon>Ceratosolen</taxon>
    </lineage>
</organism>
<evidence type="ECO:0000256" key="2">
    <source>
        <dbReference type="ARBA" id="ARBA00005569"/>
    </source>
</evidence>
<dbReference type="Gene3D" id="1.25.40.700">
    <property type="match status" value="1"/>
</dbReference>
<dbReference type="InterPro" id="IPR014908">
    <property type="entry name" value="Nucleoporin_Nup133/Nup155_N"/>
</dbReference>
<dbReference type="GO" id="GO:0017056">
    <property type="term" value="F:structural constituent of nuclear pore"/>
    <property type="evidence" value="ECO:0007669"/>
    <property type="project" value="InterPro"/>
</dbReference>
<dbReference type="PANTHER" id="PTHR13405:SF11">
    <property type="entry name" value="NUCLEAR PORE COMPLEX PROTEIN NUP133"/>
    <property type="match status" value="1"/>
</dbReference>
<evidence type="ECO:0000256" key="5">
    <source>
        <dbReference type="ARBA" id="ARBA00022927"/>
    </source>
</evidence>
<comment type="subcellular location">
    <subcellularLocation>
        <location evidence="1">Nucleus envelope</location>
    </subcellularLocation>
</comment>
<dbReference type="SUPFAM" id="SSF117289">
    <property type="entry name" value="Nucleoporin domain"/>
    <property type="match status" value="1"/>
</dbReference>
<keyword evidence="3" id="KW-0813">Transport</keyword>
<dbReference type="GO" id="GO:0031080">
    <property type="term" value="C:nuclear pore outer ring"/>
    <property type="evidence" value="ECO:0007669"/>
    <property type="project" value="TreeGrafter"/>
</dbReference>
<dbReference type="RefSeq" id="XP_011501603.1">
    <property type="nucleotide sequence ID" value="XM_011503301.1"/>
</dbReference>
<dbReference type="GO" id="GO:0016973">
    <property type="term" value="P:poly(A)+ mRNA export from nucleus"/>
    <property type="evidence" value="ECO:0007669"/>
    <property type="project" value="TreeGrafter"/>
</dbReference>
<gene>
    <name evidence="11" type="primary">LOC105365199</name>
</gene>
<dbReference type="Pfam" id="PF03177">
    <property type="entry name" value="Nucleoporin_C"/>
    <property type="match status" value="1"/>
</dbReference>
<keyword evidence="10" id="KW-1185">Reference proteome</keyword>
<dbReference type="GeneID" id="105365199"/>
<keyword evidence="7" id="KW-0539">Nucleus</keyword>
<name>A0AAJ6YP20_9HYME</name>
<dbReference type="AlphaFoldDB" id="A0AAJ6YP20"/>
<keyword evidence="4" id="KW-0509">mRNA transport</keyword>
<keyword evidence="6" id="KW-0811">Translocation</keyword>